<dbReference type="RefSeq" id="WP_005997170.1">
    <property type="nucleotide sequence ID" value="NZ_AECZ01000063.1"/>
</dbReference>
<feature type="domain" description="HDOD" evidence="2">
    <location>
        <begin position="207"/>
        <end position="407"/>
    </location>
</feature>
<dbReference type="EMBL" id="AECZ01000063">
    <property type="protein sequence ID" value="EFL49144.1"/>
    <property type="molecule type" value="Genomic_DNA"/>
</dbReference>
<gene>
    <name evidence="3" type="ORF">DesfrDRAFT_4112</name>
</gene>
<dbReference type="PROSITE" id="PS50883">
    <property type="entry name" value="EAL"/>
    <property type="match status" value="1"/>
</dbReference>
<protein>
    <submittedName>
        <fullName evidence="3">Diguanylate phosphodiesterase</fullName>
    </submittedName>
</protein>
<dbReference type="Gene3D" id="1.10.3210.10">
    <property type="entry name" value="Hypothetical protein af1432"/>
    <property type="match status" value="1"/>
</dbReference>
<dbReference type="Gene3D" id="3.20.20.450">
    <property type="entry name" value="EAL domain"/>
    <property type="match status" value="1"/>
</dbReference>
<dbReference type="PIRSF" id="PIRSF003180">
    <property type="entry name" value="DiGMPpdiest_YuxH"/>
    <property type="match status" value="1"/>
</dbReference>
<sequence length="415" mass="44711">MSCTLAESNYAVARQPIYRVDGGVYGYELLYRTVGGPNYAVVPSDAEATLAVLANGIEAISQDIAPNKKIFINFSREILEKGYYSFLDPARFVLEVLESVSCDAAFAETLRGINAAGYMLALDDYVGDPAFDAILPVVTFVKIDMLALRDDPDKLEAVVATCQARGKEILAEKVETEADLEFCRGRGISLAQGFYYSRPLLVTTRVLDAGQTARLGLLAELAQPEIDMARVREIIAADVALTYKLLRHVNAACFSRGEPVESLGFAIDLLGSRALLSWVTVNLLASLAATPRDLELAFVSAARGRFLALVDRARGGVCHKGVGMCLLGLLSLLDAMLGMPMDKALSGLPIDASIRDALLGKTSSCRQCLALCRSYDGREPTAETRELFEAFGLSGKAVAGAYYEALAWAAAMFRG</sequence>
<dbReference type="CDD" id="cd01948">
    <property type="entry name" value="EAL"/>
    <property type="match status" value="1"/>
</dbReference>
<comment type="caution">
    <text evidence="3">The sequence shown here is derived from an EMBL/GenBank/DDBJ whole genome shotgun (WGS) entry which is preliminary data.</text>
</comment>
<evidence type="ECO:0000259" key="2">
    <source>
        <dbReference type="PROSITE" id="PS51833"/>
    </source>
</evidence>
<dbReference type="OrthoDB" id="9804751at2"/>
<dbReference type="InterPro" id="IPR001633">
    <property type="entry name" value="EAL_dom"/>
</dbReference>
<dbReference type="SUPFAM" id="SSF109604">
    <property type="entry name" value="HD-domain/PDEase-like"/>
    <property type="match status" value="1"/>
</dbReference>
<keyword evidence="4" id="KW-1185">Reference proteome</keyword>
<accession>E1K2L2</accession>
<proteinExistence type="predicted"/>
<name>E1K2L2_SOLFR</name>
<dbReference type="STRING" id="596151.DesfrDRAFT_4112"/>
<organism evidence="3 4">
    <name type="scientific">Solidesulfovibrio fructosivorans JJ]</name>
    <dbReference type="NCBI Taxonomy" id="596151"/>
    <lineage>
        <taxon>Bacteria</taxon>
        <taxon>Pseudomonadati</taxon>
        <taxon>Thermodesulfobacteriota</taxon>
        <taxon>Desulfovibrionia</taxon>
        <taxon>Desulfovibrionales</taxon>
        <taxon>Desulfovibrionaceae</taxon>
        <taxon>Solidesulfovibrio</taxon>
    </lineage>
</organism>
<dbReference type="SMART" id="SM00052">
    <property type="entry name" value="EAL"/>
    <property type="match status" value="1"/>
</dbReference>
<dbReference type="PANTHER" id="PTHR33121:SF70">
    <property type="entry name" value="SIGNALING PROTEIN YKOW"/>
    <property type="match status" value="1"/>
</dbReference>
<evidence type="ECO:0000259" key="1">
    <source>
        <dbReference type="PROSITE" id="PS50883"/>
    </source>
</evidence>
<dbReference type="InterPro" id="IPR013976">
    <property type="entry name" value="HDOD"/>
</dbReference>
<dbReference type="SUPFAM" id="SSF141868">
    <property type="entry name" value="EAL domain-like"/>
    <property type="match status" value="1"/>
</dbReference>
<evidence type="ECO:0000313" key="3">
    <source>
        <dbReference type="EMBL" id="EFL49144.1"/>
    </source>
</evidence>
<reference evidence="3 4" key="1">
    <citation type="submission" date="2010-08" db="EMBL/GenBank/DDBJ databases">
        <title>The draft genome of Desulfovibrio fructosovorans JJ.</title>
        <authorList>
            <consortium name="US DOE Joint Genome Institute (JGI-PGF)"/>
            <person name="Lucas S."/>
            <person name="Copeland A."/>
            <person name="Lapidus A."/>
            <person name="Cheng J.-F."/>
            <person name="Bruce D."/>
            <person name="Goodwin L."/>
            <person name="Pitluck S."/>
            <person name="Land M.L."/>
            <person name="Hauser L."/>
            <person name="Chang Y.-J."/>
            <person name="Jeffries C."/>
            <person name="Wall J.D."/>
            <person name="Stahl D.A."/>
            <person name="Arkin A.P."/>
            <person name="Dehal P."/>
            <person name="Stolyar S.M."/>
            <person name="Hazen T.C."/>
            <person name="Woyke T.J."/>
        </authorList>
    </citation>
    <scope>NUCLEOTIDE SEQUENCE [LARGE SCALE GENOMIC DNA]</scope>
    <source>
        <strain evidence="3 4">JJ</strain>
    </source>
</reference>
<dbReference type="InterPro" id="IPR014408">
    <property type="entry name" value="dGMP_Pdiesterase_EAL/HD-GYP"/>
</dbReference>
<evidence type="ECO:0000313" key="4">
    <source>
        <dbReference type="Proteomes" id="UP000006250"/>
    </source>
</evidence>
<dbReference type="AlphaFoldDB" id="E1K2L2"/>
<feature type="domain" description="EAL" evidence="1">
    <location>
        <begin position="1"/>
        <end position="213"/>
    </location>
</feature>
<dbReference type="InterPro" id="IPR035919">
    <property type="entry name" value="EAL_sf"/>
</dbReference>
<dbReference type="PANTHER" id="PTHR33121">
    <property type="entry name" value="CYCLIC DI-GMP PHOSPHODIESTERASE PDEF"/>
    <property type="match status" value="1"/>
</dbReference>
<dbReference type="Proteomes" id="UP000006250">
    <property type="component" value="Unassembled WGS sequence"/>
</dbReference>
<dbReference type="PROSITE" id="PS51833">
    <property type="entry name" value="HDOD"/>
    <property type="match status" value="1"/>
</dbReference>
<dbReference type="GO" id="GO:0071111">
    <property type="term" value="F:cyclic-guanylate-specific phosphodiesterase activity"/>
    <property type="evidence" value="ECO:0007669"/>
    <property type="project" value="InterPro"/>
</dbReference>
<dbReference type="eggNOG" id="COG3434">
    <property type="taxonomic scope" value="Bacteria"/>
</dbReference>
<dbReference type="Pfam" id="PF08668">
    <property type="entry name" value="HDOD"/>
    <property type="match status" value="1"/>
</dbReference>
<dbReference type="InterPro" id="IPR050706">
    <property type="entry name" value="Cyclic-di-GMP_PDE-like"/>
</dbReference>
<dbReference type="Pfam" id="PF00563">
    <property type="entry name" value="EAL"/>
    <property type="match status" value="1"/>
</dbReference>